<sequence length="1129" mass="127912">MRAFHLFCYTVSSVCVCTCACALPEETTSCACDFCFCCVVCLNVPFGVYFCLFLPVEEVLICEEENMVVLGVVTRSPRALLSLVREAYRSLFFYDARTASDVIFALGDLHEPPLNAHALVLSVLTTLPNFSCGYHVARLFHGLSELHLRHTMLTAHLLKYYLRCCFGKRCTVTPVKCSSRDPLWFVSSFATILQTLHRFHSTEILEAFLDSVEELLRADPACFPPCHHRHHERSDGLHEVHAESDVEKVGNVAEDTFLVMQHFVLIHRRNLYGCRFICTEKLLASFTDHLHCHHLTSLLCLMEDVGGESHRSEYLLLKKKEMAELQRQLLCHFLYRFCAAALRPGVLSNAEIVVLLRHVNHYNISGLPPDVRNGLYFLADALCVVLEKSSLTLDVIRLLVTSDLYPEDEEPQEKKGNSADVLQFRQRPRLEPFLDGLQHIVLGMEGRRFCKREDWLTAEVLLILCHRLLLAHVVHAKKEAGPRLLRTCHLVCDALKGLECHLGTEDPSVEFRILLATEPVRALLLKGASLLGQELASTLTEAITRHVLQSAFHLATTHNIDDLDIQSLSFLMRECHLTVELVARIDIILRLICHQRCFTQHTVKHIAKALSILGSEKWVAFCGNNKRWIMLATSVRLSNAVNFLISSMKALEQGVTPQHTFEMLLNLLAVLSPVKLRGKEDRRCRYLAGQIPDSNAIMLLINTVLQGCIDCIPPITLCNDDWDGHKFFTLKATDVAERCSLQSRSSNAWNVPESFLGNVWRSENKSNCEGDTRSLHMKQPSADLVVGFVLWMGAFRFGIKIKDANGRDPSLSKMRMNELRKMHKGILQSAIHVVLQDKALGGSFLRQRLLRAFYLYLKFEGPYSRGESEPIFIKNEGFKHVVPLLIAELYRVVKDPFFYEGSTMKSGDLLFSTETWTIFGHCGMDAVELIMFLENVTEEFQMHGGPKMPLLVLHDIIWGSLTCIASLSAALEEWIDGFRHGDSFHVKNLFNTRICHQVQEEGDAVIITNRRNTLLWSLLLLACFMRNPGAVARTGHAKELTTALGAVARLVRLVSHQFPVFRRSRPAPECLLALNLRELVEEESVAGVINGANNCVSDVLDDVLRREQQHFFCWECNFESVAARMRRYV</sequence>
<protein>
    <submittedName>
        <fullName evidence="2">Uncharacterized protein</fullName>
    </submittedName>
</protein>
<dbReference type="EMBL" id="JABDHM010000069">
    <property type="protein sequence ID" value="KAF5219504.1"/>
    <property type="molecule type" value="Genomic_DNA"/>
</dbReference>
<keyword evidence="1" id="KW-0732">Signal</keyword>
<accession>A0A7J6XYB2</accession>
<name>A0A7J6XYB2_TRYCR</name>
<organism evidence="2 3">
    <name type="scientific">Trypanosoma cruzi</name>
    <dbReference type="NCBI Taxonomy" id="5693"/>
    <lineage>
        <taxon>Eukaryota</taxon>
        <taxon>Discoba</taxon>
        <taxon>Euglenozoa</taxon>
        <taxon>Kinetoplastea</taxon>
        <taxon>Metakinetoplastina</taxon>
        <taxon>Trypanosomatida</taxon>
        <taxon>Trypanosomatidae</taxon>
        <taxon>Trypanosoma</taxon>
        <taxon>Schizotrypanum</taxon>
    </lineage>
</organism>
<evidence type="ECO:0000256" key="1">
    <source>
        <dbReference type="SAM" id="SignalP"/>
    </source>
</evidence>
<reference evidence="2 3" key="1">
    <citation type="journal article" date="2019" name="Genome Biol. Evol.">
        <title>Nanopore Sequencing Significantly Improves Genome Assembly of the Protozoan Parasite Trypanosoma cruzi.</title>
        <authorList>
            <person name="Diaz-Viraque F."/>
            <person name="Pita S."/>
            <person name="Greif G."/>
            <person name="de Souza R.C.M."/>
            <person name="Iraola G."/>
            <person name="Robello C."/>
        </authorList>
    </citation>
    <scope>NUCLEOTIDE SEQUENCE [LARGE SCALE GENOMIC DNA]</scope>
    <source>
        <strain evidence="2 3">Berenice</strain>
    </source>
</reference>
<gene>
    <name evidence="2" type="ORF">ECC02_007549</name>
</gene>
<comment type="caution">
    <text evidence="2">The sequence shown here is derived from an EMBL/GenBank/DDBJ whole genome shotgun (WGS) entry which is preliminary data.</text>
</comment>
<feature type="chain" id="PRO_5029810718" evidence="1">
    <location>
        <begin position="23"/>
        <end position="1129"/>
    </location>
</feature>
<dbReference type="AlphaFoldDB" id="A0A7J6XYB2"/>
<evidence type="ECO:0000313" key="2">
    <source>
        <dbReference type="EMBL" id="KAF5219504.1"/>
    </source>
</evidence>
<feature type="signal peptide" evidence="1">
    <location>
        <begin position="1"/>
        <end position="22"/>
    </location>
</feature>
<evidence type="ECO:0000313" key="3">
    <source>
        <dbReference type="Proteomes" id="UP000583944"/>
    </source>
</evidence>
<dbReference type="Proteomes" id="UP000583944">
    <property type="component" value="Unassembled WGS sequence"/>
</dbReference>
<dbReference type="VEuPathDB" id="TriTrypDB:ECC02_007549"/>
<proteinExistence type="predicted"/>
<dbReference type="VEuPathDB" id="TriTrypDB:BCY84_14778"/>